<dbReference type="RefSeq" id="WP_094668216.1">
    <property type="nucleotide sequence ID" value="NZ_MWWW01000025.1"/>
</dbReference>
<sequence length="218" mass="23709">MAEQYFSADPSSKDVRRTMHVTLRGHEADVQVSNGVFSANRVDLGTSVLLRQAPEPPLTGEFLDLGCGWGPVALALSFESPEATVWAVDVNERALDLTHANAQANGRANIRTALTDESGAPLPDDAQPAFASTMPGDLTFDTIWSNPPIRIGKEALHTLLMTWLPRLRKGGAAYLVVQRNLGSDSLIPWLDEALGDDFTVGKYASSKGFRIIEIRHEI</sequence>
<evidence type="ECO:0000313" key="5">
    <source>
        <dbReference type="EMBL" id="OZG57729.1"/>
    </source>
</evidence>
<evidence type="ECO:0000259" key="3">
    <source>
        <dbReference type="Pfam" id="PF05175"/>
    </source>
</evidence>
<dbReference type="GO" id="GO:0032259">
    <property type="term" value="P:methylation"/>
    <property type="evidence" value="ECO:0007669"/>
    <property type="project" value="UniProtKB-KW"/>
</dbReference>
<dbReference type="InterPro" id="IPR046977">
    <property type="entry name" value="RsmC/RlmG"/>
</dbReference>
<evidence type="ECO:0000256" key="1">
    <source>
        <dbReference type="ARBA" id="ARBA00022603"/>
    </source>
</evidence>
<reference evidence="4 7" key="2">
    <citation type="journal article" date="2019" name="Syst. Appl. Microbiol.">
        <title>Characterization of Bifidobacterium species in feaces of the Egyptian fruit bat: Description of B. vespertilionis sp. nov. and B. rousetti sp. nov.</title>
        <authorList>
            <person name="Modesto M."/>
            <person name="Satti M."/>
            <person name="Watanabe K."/>
            <person name="Puglisi E."/>
            <person name="Morelli L."/>
            <person name="Huang C.-H."/>
            <person name="Liou J.-S."/>
            <person name="Miyashita M."/>
            <person name="Tamura T."/>
            <person name="Saito S."/>
            <person name="Mori K."/>
            <person name="Huang L."/>
            <person name="Sciavilla P."/>
            <person name="Sandri C."/>
            <person name="Spiezio C."/>
            <person name="Vitali F."/>
            <person name="Cavalieri D."/>
            <person name="Perpetuini G."/>
            <person name="Tofalo R."/>
            <person name="Bonetti A."/>
            <person name="Arita M."/>
            <person name="Mattarelli P."/>
        </authorList>
    </citation>
    <scope>NUCLEOTIDE SEQUENCE [LARGE SCALE GENOMIC DNA]</scope>
    <source>
        <strain evidence="4 7">RST17</strain>
    </source>
</reference>
<dbReference type="Proteomes" id="UP000216871">
    <property type="component" value="Unassembled WGS sequence"/>
</dbReference>
<accession>A0A261FF08</accession>
<dbReference type="InterPro" id="IPR029063">
    <property type="entry name" value="SAM-dependent_MTases_sf"/>
</dbReference>
<dbReference type="EMBL" id="MWWW01000025">
    <property type="protein sequence ID" value="OZG57729.1"/>
    <property type="molecule type" value="Genomic_DNA"/>
</dbReference>
<dbReference type="OrthoDB" id="9764961at2"/>
<feature type="domain" description="Methyltransferase small" evidence="3">
    <location>
        <begin position="30"/>
        <end position="212"/>
    </location>
</feature>
<name>A0A261FF08_9BIFI</name>
<protein>
    <submittedName>
        <fullName evidence="5">MFS transporter</fullName>
    </submittedName>
    <submittedName>
        <fullName evidence="4">Methyltransferase domain-containing protein</fullName>
    </submittedName>
</protein>
<keyword evidence="6" id="KW-1185">Reference proteome</keyword>
<reference evidence="5 6" key="1">
    <citation type="journal article" date="2017" name="BMC Genomics">
        <title>Comparative genomic and phylogenomic analyses of the Bifidobacteriaceae family.</title>
        <authorList>
            <person name="Lugli G.A."/>
            <person name="Milani C."/>
            <person name="Turroni F."/>
            <person name="Duranti S."/>
            <person name="Mancabelli L."/>
            <person name="Mangifesta M."/>
            <person name="Ferrario C."/>
            <person name="Modesto M."/>
            <person name="Mattarelli P."/>
            <person name="Jiri K."/>
            <person name="van Sinderen D."/>
            <person name="Ventura M."/>
        </authorList>
    </citation>
    <scope>NUCLEOTIDE SEQUENCE [LARGE SCALE GENOMIC DNA]</scope>
    <source>
        <strain evidence="5 6">DSM 100196</strain>
    </source>
</reference>
<dbReference type="Gene3D" id="3.40.50.150">
    <property type="entry name" value="Vaccinia Virus protein VP39"/>
    <property type="match status" value="1"/>
</dbReference>
<dbReference type="InterPro" id="IPR007848">
    <property type="entry name" value="Small_mtfrase_dom"/>
</dbReference>
<evidence type="ECO:0000313" key="4">
    <source>
        <dbReference type="EMBL" id="KAA8827795.1"/>
    </source>
</evidence>
<dbReference type="PANTHER" id="PTHR47816">
    <property type="entry name" value="RIBOSOMAL RNA SMALL SUBUNIT METHYLTRANSFERASE C"/>
    <property type="match status" value="1"/>
</dbReference>
<dbReference type="CDD" id="cd02440">
    <property type="entry name" value="AdoMet_MTases"/>
    <property type="match status" value="1"/>
</dbReference>
<dbReference type="SUPFAM" id="SSF53335">
    <property type="entry name" value="S-adenosyl-L-methionine-dependent methyltransferases"/>
    <property type="match status" value="1"/>
</dbReference>
<keyword evidence="1 4" id="KW-0489">Methyltransferase</keyword>
<dbReference type="Pfam" id="PF05175">
    <property type="entry name" value="MTS"/>
    <property type="match status" value="1"/>
</dbReference>
<keyword evidence="2 4" id="KW-0808">Transferase</keyword>
<proteinExistence type="predicted"/>
<gene>
    <name evidence="5" type="ORF">BMYO_1802</name>
    <name evidence="4" type="ORF">EMO91_08195</name>
</gene>
<dbReference type="Proteomes" id="UP000410049">
    <property type="component" value="Unassembled WGS sequence"/>
</dbReference>
<comment type="caution">
    <text evidence="5">The sequence shown here is derived from an EMBL/GenBank/DDBJ whole genome shotgun (WGS) entry which is preliminary data.</text>
</comment>
<dbReference type="GO" id="GO:0008757">
    <property type="term" value="F:S-adenosylmethionine-dependent methyltransferase activity"/>
    <property type="evidence" value="ECO:0007669"/>
    <property type="project" value="InterPro"/>
</dbReference>
<dbReference type="AlphaFoldDB" id="A0A261FF08"/>
<evidence type="ECO:0000313" key="7">
    <source>
        <dbReference type="Proteomes" id="UP000410049"/>
    </source>
</evidence>
<organism evidence="5 6">
    <name type="scientific">Bifidobacterium myosotis</name>
    <dbReference type="NCBI Taxonomy" id="1630166"/>
    <lineage>
        <taxon>Bacteria</taxon>
        <taxon>Bacillati</taxon>
        <taxon>Actinomycetota</taxon>
        <taxon>Actinomycetes</taxon>
        <taxon>Bifidobacteriales</taxon>
        <taxon>Bifidobacteriaceae</taxon>
        <taxon>Bifidobacterium</taxon>
    </lineage>
</organism>
<evidence type="ECO:0000256" key="2">
    <source>
        <dbReference type="ARBA" id="ARBA00022679"/>
    </source>
</evidence>
<dbReference type="EMBL" id="RZUH01000005">
    <property type="protein sequence ID" value="KAA8827795.1"/>
    <property type="molecule type" value="Genomic_DNA"/>
</dbReference>
<evidence type="ECO:0000313" key="6">
    <source>
        <dbReference type="Proteomes" id="UP000216871"/>
    </source>
</evidence>
<dbReference type="PANTHER" id="PTHR47816:SF4">
    <property type="entry name" value="RIBOSOMAL RNA SMALL SUBUNIT METHYLTRANSFERASE C"/>
    <property type="match status" value="1"/>
</dbReference>